<reference evidence="3 4" key="1">
    <citation type="journal article" date="2012" name="J. Bacteriol.">
        <title>Genome sequence of benzo(a)pyrene-degrading bacterium Novosphingobium pentaromativorans US6-1.</title>
        <authorList>
            <person name="Luo Y.R."/>
            <person name="Kang S.G."/>
            <person name="Kim S.J."/>
            <person name="Kim M.R."/>
            <person name="Li N."/>
            <person name="Lee J.H."/>
            <person name="Kwon K.K."/>
        </authorList>
    </citation>
    <scope>NUCLEOTIDE SEQUENCE [LARGE SCALE GENOMIC DNA]</scope>
    <source>
        <strain evidence="3 4">US6-1</strain>
    </source>
</reference>
<evidence type="ECO:0000259" key="2">
    <source>
        <dbReference type="Pfam" id="PF01757"/>
    </source>
</evidence>
<feature type="transmembrane region" description="Helical" evidence="1">
    <location>
        <begin position="33"/>
        <end position="53"/>
    </location>
</feature>
<evidence type="ECO:0000256" key="1">
    <source>
        <dbReference type="SAM" id="Phobius"/>
    </source>
</evidence>
<gene>
    <name evidence="3" type="ORF">NSU_0802</name>
</gene>
<dbReference type="InterPro" id="IPR002656">
    <property type="entry name" value="Acyl_transf_3_dom"/>
</dbReference>
<proteinExistence type="predicted"/>
<feature type="domain" description="Acyltransferase 3" evidence="2">
    <location>
        <begin position="26"/>
        <end position="331"/>
    </location>
</feature>
<comment type="caution">
    <text evidence="3">The sequence shown here is derived from an EMBL/GenBank/DDBJ whole genome shotgun (WGS) entry which is preliminary data.</text>
</comment>
<sequence length="367" mass="39997">MPEHSGESMMRQTLDAFGGGVVRLGQLDGLRGIAVLVIVLGYQAQALFTAGSFDHAGPVLGWLHTWGWSIVDLFFVISGFIFAHIYIGGRGLGSRDELASFTFGRIARLYPLHLLMLGLCAVLYWGAAQNGEAALLTHLFMLQGLVQPAAYAFNPSAWLLSVEAICCGFFGLALHAGRPTLLKVSIAAIFISTAFILSFGLPGGPWSQDLLMRGILGFFIGQILWRRRVELRKSSPLVLSVIFVLAIALDMGNVSPLLPLGLLAWPSLLLLALRVPLLESRVLLWLGDRSYAILLVHVPMLDLIVRVMGRQEGSGWFIVGATLLYGLAVLIAAELLYLLAEVPTRRLVRGRIDMRDVSLTRALPSRG</sequence>
<accession>G6E8Y1</accession>
<dbReference type="GO" id="GO:0016747">
    <property type="term" value="F:acyltransferase activity, transferring groups other than amino-acyl groups"/>
    <property type="evidence" value="ECO:0007669"/>
    <property type="project" value="InterPro"/>
</dbReference>
<keyword evidence="4" id="KW-1185">Reference proteome</keyword>
<protein>
    <submittedName>
        <fullName evidence="3">Putative O-acyltransferase, transmembrane</fullName>
    </submittedName>
</protein>
<keyword evidence="3" id="KW-0808">Transferase</keyword>
<feature type="transmembrane region" description="Helical" evidence="1">
    <location>
        <begin position="237"/>
        <end position="254"/>
    </location>
</feature>
<feature type="transmembrane region" description="Helical" evidence="1">
    <location>
        <begin position="109"/>
        <end position="128"/>
    </location>
</feature>
<keyword evidence="1" id="KW-0472">Membrane</keyword>
<dbReference type="AlphaFoldDB" id="G6E8Y1"/>
<keyword evidence="1 3" id="KW-0812">Transmembrane</keyword>
<dbReference type="Proteomes" id="UP000004030">
    <property type="component" value="Unassembled WGS sequence"/>
</dbReference>
<feature type="transmembrane region" description="Helical" evidence="1">
    <location>
        <begin position="181"/>
        <end position="200"/>
    </location>
</feature>
<feature type="transmembrane region" description="Helical" evidence="1">
    <location>
        <begin position="315"/>
        <end position="339"/>
    </location>
</feature>
<feature type="transmembrane region" description="Helical" evidence="1">
    <location>
        <begin position="206"/>
        <end position="225"/>
    </location>
</feature>
<feature type="transmembrane region" description="Helical" evidence="1">
    <location>
        <begin position="148"/>
        <end position="174"/>
    </location>
</feature>
<dbReference type="EMBL" id="AGFM01000009">
    <property type="protein sequence ID" value="EHJ62205.1"/>
    <property type="molecule type" value="Genomic_DNA"/>
</dbReference>
<dbReference type="InterPro" id="IPR050879">
    <property type="entry name" value="Acyltransferase_3"/>
</dbReference>
<dbReference type="PANTHER" id="PTHR23028">
    <property type="entry name" value="ACETYLTRANSFERASE"/>
    <property type="match status" value="1"/>
</dbReference>
<dbReference type="eggNOG" id="COG1835">
    <property type="taxonomic scope" value="Bacteria"/>
</dbReference>
<dbReference type="GO" id="GO:0000271">
    <property type="term" value="P:polysaccharide biosynthetic process"/>
    <property type="evidence" value="ECO:0007669"/>
    <property type="project" value="TreeGrafter"/>
</dbReference>
<feature type="transmembrane region" description="Helical" evidence="1">
    <location>
        <begin position="65"/>
        <end position="88"/>
    </location>
</feature>
<dbReference type="GO" id="GO:0016020">
    <property type="term" value="C:membrane"/>
    <property type="evidence" value="ECO:0007669"/>
    <property type="project" value="TreeGrafter"/>
</dbReference>
<dbReference type="PATRIC" id="fig|1088721.3.peg.792"/>
<organism evidence="3 4">
    <name type="scientific">Novosphingobium pentaromativorans US6-1</name>
    <dbReference type="NCBI Taxonomy" id="1088721"/>
    <lineage>
        <taxon>Bacteria</taxon>
        <taxon>Pseudomonadati</taxon>
        <taxon>Pseudomonadota</taxon>
        <taxon>Alphaproteobacteria</taxon>
        <taxon>Sphingomonadales</taxon>
        <taxon>Sphingomonadaceae</taxon>
        <taxon>Novosphingobium</taxon>
    </lineage>
</organism>
<dbReference type="STRING" id="1088721.JI59_16080"/>
<evidence type="ECO:0000313" key="3">
    <source>
        <dbReference type="EMBL" id="EHJ62205.1"/>
    </source>
</evidence>
<dbReference type="Pfam" id="PF01757">
    <property type="entry name" value="Acyl_transf_3"/>
    <property type="match status" value="1"/>
</dbReference>
<keyword evidence="3" id="KW-0012">Acyltransferase</keyword>
<name>G6E8Y1_9SPHN</name>
<evidence type="ECO:0000313" key="4">
    <source>
        <dbReference type="Proteomes" id="UP000004030"/>
    </source>
</evidence>
<keyword evidence="1" id="KW-1133">Transmembrane helix</keyword>
<dbReference type="PANTHER" id="PTHR23028:SF131">
    <property type="entry name" value="BLR2367 PROTEIN"/>
    <property type="match status" value="1"/>
</dbReference>